<comment type="caution">
    <text evidence="1">The sequence shown here is derived from an EMBL/GenBank/DDBJ whole genome shotgun (WGS) entry which is preliminary data.</text>
</comment>
<dbReference type="EMBL" id="VIQT01000018">
    <property type="protein sequence ID" value="NDO40035.1"/>
    <property type="molecule type" value="Genomic_DNA"/>
</dbReference>
<dbReference type="Proteomes" id="UP000462501">
    <property type="component" value="Unassembled WGS sequence"/>
</dbReference>
<dbReference type="RefSeq" id="WP_162221612.1">
    <property type="nucleotide sequence ID" value="NZ_CAMUSJ010000154.1"/>
</dbReference>
<dbReference type="AlphaFoldDB" id="A0A845SW01"/>
<name>A0A845SW01_9FIRM</name>
<evidence type="ECO:0000313" key="2">
    <source>
        <dbReference type="Proteomes" id="UP000462501"/>
    </source>
</evidence>
<accession>A0A845SW01</accession>
<organism evidence="1 2">
    <name type="scientific">Anaerotruncus colihominis</name>
    <dbReference type="NCBI Taxonomy" id="169435"/>
    <lineage>
        <taxon>Bacteria</taxon>
        <taxon>Bacillati</taxon>
        <taxon>Bacillota</taxon>
        <taxon>Clostridia</taxon>
        <taxon>Eubacteriales</taxon>
        <taxon>Oscillospiraceae</taxon>
        <taxon>Anaerotruncus</taxon>
    </lineage>
</organism>
<sequence length="67" mass="7801">MKFSGMNMVLNIQPRKPAGGCTPAGFASVLIKQFFIDCNAIYKKLAFRACKWIFHGWHIQKQRRMLR</sequence>
<gene>
    <name evidence="1" type="ORF">FMM72_12455</name>
</gene>
<evidence type="ECO:0000313" key="1">
    <source>
        <dbReference type="EMBL" id="NDO40035.1"/>
    </source>
</evidence>
<proteinExistence type="predicted"/>
<reference evidence="1 2" key="1">
    <citation type="submission" date="2019-06" db="EMBL/GenBank/DDBJ databases">
        <title>Draft genome sequences of 15 bacterial species constituting the stable defined intestinal microbiota of the GM15 gnotobiotic mouse model.</title>
        <authorList>
            <person name="Elie C."/>
            <person name="Mathieu A."/>
            <person name="Saliou A."/>
            <person name="Darnaud M."/>
            <person name="Leulier F."/>
            <person name="Tamellini A."/>
        </authorList>
    </citation>
    <scope>NUCLEOTIDE SEQUENCE [LARGE SCALE GENOMIC DNA]</scope>
    <source>
        <strain evidence="1 2">JM4-15</strain>
    </source>
</reference>
<protein>
    <submittedName>
        <fullName evidence="1">Uncharacterized protein</fullName>
    </submittedName>
</protein>